<feature type="transmembrane region" description="Helical" evidence="7">
    <location>
        <begin position="102"/>
        <end position="126"/>
    </location>
</feature>
<comment type="subcellular location">
    <subcellularLocation>
        <location evidence="1">Cell membrane</location>
        <topology evidence="1">Multi-pass membrane protein</topology>
    </subcellularLocation>
</comment>
<feature type="transmembrane region" description="Helical" evidence="7">
    <location>
        <begin position="36"/>
        <end position="55"/>
    </location>
</feature>
<feature type="transmembrane region" description="Helical" evidence="7">
    <location>
        <begin position="214"/>
        <end position="239"/>
    </location>
</feature>
<evidence type="ECO:0000259" key="8">
    <source>
        <dbReference type="PROSITE" id="PS50928"/>
    </source>
</evidence>
<dbReference type="AlphaFoldDB" id="A0A381Y3T1"/>
<dbReference type="EMBL" id="UINC01017327">
    <property type="protein sequence ID" value="SVA71684.1"/>
    <property type="molecule type" value="Genomic_DNA"/>
</dbReference>
<dbReference type="InterPro" id="IPR035906">
    <property type="entry name" value="MetI-like_sf"/>
</dbReference>
<feature type="transmembrane region" description="Helical" evidence="7">
    <location>
        <begin position="146"/>
        <end position="170"/>
    </location>
</feature>
<dbReference type="CDD" id="cd06261">
    <property type="entry name" value="TM_PBP2"/>
    <property type="match status" value="1"/>
</dbReference>
<feature type="transmembrane region" description="Helical" evidence="7">
    <location>
        <begin position="259"/>
        <end position="286"/>
    </location>
</feature>
<dbReference type="SUPFAM" id="SSF161098">
    <property type="entry name" value="MetI-like"/>
    <property type="match status" value="1"/>
</dbReference>
<keyword evidence="4 7" id="KW-0812">Transmembrane</keyword>
<evidence type="ECO:0000256" key="6">
    <source>
        <dbReference type="ARBA" id="ARBA00023136"/>
    </source>
</evidence>
<keyword evidence="6 7" id="KW-0472">Membrane</keyword>
<sequence>MTVTSDLGSEWQLTPPWSTRLRRMFGATVKAAKRDAVLGVSISLLLLGLLLAVFGPTLARTDYERTDPVNRMLPPSTEHWFGTDNWGRDVFDRTIVGTRLSFLVGFSVTLISTVVGVSIALIISYFRILDAIMMRFVDGFLAFPTILLALALISLIGPSIGNVIIALSVTATAGKVRLVRGAVLSLRESTYVEAARAVGVPVPRILMLHVLPNIVSIIIVQATFTLASAILAEASLSFLGAGVPEYVPSWGNIIATGQGYIQVGFHISFFPGLFLTVTVLAVVLIGDSIRDHLDPKLRGRLKTTAH</sequence>
<dbReference type="PANTHER" id="PTHR43386">
    <property type="entry name" value="OLIGOPEPTIDE TRANSPORT SYSTEM PERMEASE PROTEIN APPC"/>
    <property type="match status" value="1"/>
</dbReference>
<evidence type="ECO:0000256" key="1">
    <source>
        <dbReference type="ARBA" id="ARBA00004651"/>
    </source>
</evidence>
<name>A0A381Y3T1_9ZZZZ</name>
<accession>A0A381Y3T1</accession>
<gene>
    <name evidence="9" type="ORF">METZ01_LOCUS124538</name>
</gene>
<evidence type="ECO:0000256" key="4">
    <source>
        <dbReference type="ARBA" id="ARBA00022692"/>
    </source>
</evidence>
<protein>
    <recommendedName>
        <fullName evidence="8">ABC transmembrane type-1 domain-containing protein</fullName>
    </recommendedName>
</protein>
<keyword evidence="3" id="KW-1003">Cell membrane</keyword>
<keyword evidence="2" id="KW-0813">Transport</keyword>
<evidence type="ECO:0000256" key="3">
    <source>
        <dbReference type="ARBA" id="ARBA00022475"/>
    </source>
</evidence>
<evidence type="ECO:0000256" key="7">
    <source>
        <dbReference type="SAM" id="Phobius"/>
    </source>
</evidence>
<feature type="domain" description="ABC transmembrane type-1" evidence="8">
    <location>
        <begin position="98"/>
        <end position="286"/>
    </location>
</feature>
<dbReference type="Gene3D" id="1.10.3720.10">
    <property type="entry name" value="MetI-like"/>
    <property type="match status" value="1"/>
</dbReference>
<dbReference type="PROSITE" id="PS50928">
    <property type="entry name" value="ABC_TM1"/>
    <property type="match status" value="1"/>
</dbReference>
<proteinExistence type="predicted"/>
<evidence type="ECO:0000313" key="9">
    <source>
        <dbReference type="EMBL" id="SVA71684.1"/>
    </source>
</evidence>
<dbReference type="InterPro" id="IPR050366">
    <property type="entry name" value="BP-dependent_transpt_permease"/>
</dbReference>
<dbReference type="PANTHER" id="PTHR43386:SF6">
    <property type="entry name" value="ABC TRANSPORTER PERMEASE PROTEIN"/>
    <property type="match status" value="1"/>
</dbReference>
<reference evidence="9" key="1">
    <citation type="submission" date="2018-05" db="EMBL/GenBank/DDBJ databases">
        <authorList>
            <person name="Lanie J.A."/>
            <person name="Ng W.-L."/>
            <person name="Kazmierczak K.M."/>
            <person name="Andrzejewski T.M."/>
            <person name="Davidsen T.M."/>
            <person name="Wayne K.J."/>
            <person name="Tettelin H."/>
            <person name="Glass J.I."/>
            <person name="Rusch D."/>
            <person name="Podicherti R."/>
            <person name="Tsui H.-C.T."/>
            <person name="Winkler M.E."/>
        </authorList>
    </citation>
    <scope>NUCLEOTIDE SEQUENCE</scope>
</reference>
<evidence type="ECO:0000256" key="5">
    <source>
        <dbReference type="ARBA" id="ARBA00022989"/>
    </source>
</evidence>
<dbReference type="GO" id="GO:0055085">
    <property type="term" value="P:transmembrane transport"/>
    <property type="evidence" value="ECO:0007669"/>
    <property type="project" value="InterPro"/>
</dbReference>
<organism evidence="9">
    <name type="scientific">marine metagenome</name>
    <dbReference type="NCBI Taxonomy" id="408172"/>
    <lineage>
        <taxon>unclassified sequences</taxon>
        <taxon>metagenomes</taxon>
        <taxon>ecological metagenomes</taxon>
    </lineage>
</organism>
<dbReference type="GO" id="GO:0005886">
    <property type="term" value="C:plasma membrane"/>
    <property type="evidence" value="ECO:0007669"/>
    <property type="project" value="UniProtKB-SubCell"/>
</dbReference>
<evidence type="ECO:0000256" key="2">
    <source>
        <dbReference type="ARBA" id="ARBA00022448"/>
    </source>
</evidence>
<keyword evidence="5 7" id="KW-1133">Transmembrane helix</keyword>
<dbReference type="InterPro" id="IPR000515">
    <property type="entry name" value="MetI-like"/>
</dbReference>
<dbReference type="Pfam" id="PF00528">
    <property type="entry name" value="BPD_transp_1"/>
    <property type="match status" value="1"/>
</dbReference>